<evidence type="ECO:0000313" key="1">
    <source>
        <dbReference type="EMBL" id="MFD1787534.1"/>
    </source>
</evidence>
<proteinExistence type="predicted"/>
<comment type="caution">
    <text evidence="1">The sequence shown here is derived from an EMBL/GenBank/DDBJ whole genome shotgun (WGS) entry which is preliminary data.</text>
</comment>
<keyword evidence="2" id="KW-1185">Reference proteome</keyword>
<sequence length="511" mass="55891">MSRFLGRSGEKRFSFLCSEAGVTCNPAIEDEHGWDHAVEFPHEPIEGLSADMQIRMPTTFVQTKSHEADGLGVRMKLSNALNLAMSPNPCFVALATIPGDGSDVEWHAVHVWDDLLERILQRARAESAKGFSVLDFRGKWFRFTMRPEDLRDESDLIAWMARTVRTHGPNYAAAKAALVPSPQIVGKISVGPLTSVEELIDHAIGLTDSIPVTGFELNARRFGIDMPLPMPLENGDVFHASMQAHPAATADIRMRGPDGHEIETAADLLMPPDLGLPEESYKYRFRGSFVDIIWSTGGTATINGRLDDAERQHPAELGKTLRFASWAGQGGIDVRVSIDDRLTLGAAATMDPLPGRDDLAYLAELVTALDLASRHLKTVRPEVSIAEVVASVTSVELFHRFVTATDMRLEAVLLPDVPVPVARVAVGYGVVQVGDWCFGAVQKFPVVDRVHDDDRLLLEFGKPILLERYAFHAADVEVPDQLRSDFDRFAKGEGVIMLGDALAALASNDGA</sequence>
<name>A0ABW4NBW3_9SPHN</name>
<dbReference type="Proteomes" id="UP001597283">
    <property type="component" value="Unassembled WGS sequence"/>
</dbReference>
<gene>
    <name evidence="1" type="ORF">ACFSC3_08115</name>
</gene>
<dbReference type="RefSeq" id="WP_380939906.1">
    <property type="nucleotide sequence ID" value="NZ_JBHUFC010000003.1"/>
</dbReference>
<evidence type="ECO:0008006" key="3">
    <source>
        <dbReference type="Google" id="ProtNLM"/>
    </source>
</evidence>
<organism evidence="1 2">
    <name type="scientific">Sphingomonas floccifaciens</name>
    <dbReference type="NCBI Taxonomy" id="1844115"/>
    <lineage>
        <taxon>Bacteria</taxon>
        <taxon>Pseudomonadati</taxon>
        <taxon>Pseudomonadota</taxon>
        <taxon>Alphaproteobacteria</taxon>
        <taxon>Sphingomonadales</taxon>
        <taxon>Sphingomonadaceae</taxon>
        <taxon>Sphingomonas</taxon>
    </lineage>
</organism>
<dbReference type="EMBL" id="JBHUFC010000003">
    <property type="protein sequence ID" value="MFD1787534.1"/>
    <property type="molecule type" value="Genomic_DNA"/>
</dbReference>
<reference evidence="2" key="1">
    <citation type="journal article" date="2019" name="Int. J. Syst. Evol. Microbiol.">
        <title>The Global Catalogue of Microorganisms (GCM) 10K type strain sequencing project: providing services to taxonomists for standard genome sequencing and annotation.</title>
        <authorList>
            <consortium name="The Broad Institute Genomics Platform"/>
            <consortium name="The Broad Institute Genome Sequencing Center for Infectious Disease"/>
            <person name="Wu L."/>
            <person name="Ma J."/>
        </authorList>
    </citation>
    <scope>NUCLEOTIDE SEQUENCE [LARGE SCALE GENOMIC DNA]</scope>
    <source>
        <strain evidence="2">Q85</strain>
    </source>
</reference>
<accession>A0ABW4NBW3</accession>
<protein>
    <recommendedName>
        <fullName evidence="3">DUF4365 domain-containing protein</fullName>
    </recommendedName>
</protein>
<evidence type="ECO:0000313" key="2">
    <source>
        <dbReference type="Proteomes" id="UP001597283"/>
    </source>
</evidence>